<dbReference type="AlphaFoldDB" id="X0TK37"/>
<comment type="caution">
    <text evidence="1">The sequence shown here is derived from an EMBL/GenBank/DDBJ whole genome shotgun (WGS) entry which is preliminary data.</text>
</comment>
<dbReference type="EMBL" id="BARS01013950">
    <property type="protein sequence ID" value="GAF88477.1"/>
    <property type="molecule type" value="Genomic_DNA"/>
</dbReference>
<organism evidence="1">
    <name type="scientific">marine sediment metagenome</name>
    <dbReference type="NCBI Taxonomy" id="412755"/>
    <lineage>
        <taxon>unclassified sequences</taxon>
        <taxon>metagenomes</taxon>
        <taxon>ecological metagenomes</taxon>
    </lineage>
</organism>
<reference evidence="1" key="1">
    <citation type="journal article" date="2014" name="Front. Microbiol.">
        <title>High frequency of phylogenetically diverse reductive dehalogenase-homologous genes in deep subseafloor sedimentary metagenomes.</title>
        <authorList>
            <person name="Kawai M."/>
            <person name="Futagami T."/>
            <person name="Toyoda A."/>
            <person name="Takaki Y."/>
            <person name="Nishi S."/>
            <person name="Hori S."/>
            <person name="Arai W."/>
            <person name="Tsubouchi T."/>
            <person name="Morono Y."/>
            <person name="Uchiyama I."/>
            <person name="Ito T."/>
            <person name="Fujiyama A."/>
            <person name="Inagaki F."/>
            <person name="Takami H."/>
        </authorList>
    </citation>
    <scope>NUCLEOTIDE SEQUENCE</scope>
    <source>
        <strain evidence="1">Expedition CK06-06</strain>
    </source>
</reference>
<protein>
    <submittedName>
        <fullName evidence="1">Uncharacterized protein</fullName>
    </submittedName>
</protein>
<proteinExistence type="predicted"/>
<sequence>MNTLERYIYNKIRFSPKIKSLIVGLYQRLFSIVPIKKIQSDYNIVTREGYFFGFH</sequence>
<name>X0TK37_9ZZZZ</name>
<feature type="non-terminal residue" evidence="1">
    <location>
        <position position="55"/>
    </location>
</feature>
<evidence type="ECO:0000313" key="1">
    <source>
        <dbReference type="EMBL" id="GAF88477.1"/>
    </source>
</evidence>
<gene>
    <name evidence="1" type="ORF">S01H1_23871</name>
</gene>
<accession>X0TK37</accession>